<evidence type="ECO:0000256" key="1">
    <source>
        <dbReference type="SAM" id="Phobius"/>
    </source>
</evidence>
<sequence length="76" mass="7555">MGVRGVRRLRLALRLTSAGAIVGAGIAVVWFGFAAADGSGVQMAVASAMFAAVASGWSGVFAAIMAKVKSNQSAPS</sequence>
<proteinExistence type="predicted"/>
<name>A0ABT0FIE2_9MICO</name>
<dbReference type="Proteomes" id="UP001300096">
    <property type="component" value="Unassembled WGS sequence"/>
</dbReference>
<keyword evidence="1" id="KW-0812">Transmembrane</keyword>
<dbReference type="EMBL" id="JAHWXN010000002">
    <property type="protein sequence ID" value="MCK2037822.1"/>
    <property type="molecule type" value="Genomic_DNA"/>
</dbReference>
<comment type="caution">
    <text evidence="2">The sequence shown here is derived from an EMBL/GenBank/DDBJ whole genome shotgun (WGS) entry which is preliminary data.</text>
</comment>
<evidence type="ECO:0000313" key="3">
    <source>
        <dbReference type="Proteomes" id="UP001300096"/>
    </source>
</evidence>
<keyword evidence="3" id="KW-1185">Reference proteome</keyword>
<keyword evidence="1" id="KW-0472">Membrane</keyword>
<protein>
    <submittedName>
        <fullName evidence="2">Uncharacterized protein</fullName>
    </submittedName>
</protein>
<accession>A0ABT0FIE2</accession>
<organism evidence="2 3">
    <name type="scientific">Microbacterium croceum</name>
    <dbReference type="NCBI Taxonomy" id="2851645"/>
    <lineage>
        <taxon>Bacteria</taxon>
        <taxon>Bacillati</taxon>
        <taxon>Actinomycetota</taxon>
        <taxon>Actinomycetes</taxon>
        <taxon>Micrococcales</taxon>
        <taxon>Microbacteriaceae</taxon>
        <taxon>Microbacterium</taxon>
    </lineage>
</organism>
<reference evidence="2 3" key="1">
    <citation type="submission" date="2021-06" db="EMBL/GenBank/DDBJ databases">
        <title>Genome-based taxonomic framework of Microbacterium strains isolated from marine environment, the description of four new species and reclassification of four preexisting species.</title>
        <authorList>
            <person name="Lee S.D."/>
            <person name="Kim S.-M."/>
            <person name="Byeon Y.-S."/>
            <person name="Yang H.L."/>
            <person name="Kim I.S."/>
        </authorList>
    </citation>
    <scope>NUCLEOTIDE SEQUENCE [LARGE SCALE GENOMIC DNA]</scope>
    <source>
        <strain evidence="2 3">SSW1-49</strain>
    </source>
</reference>
<evidence type="ECO:0000313" key="2">
    <source>
        <dbReference type="EMBL" id="MCK2037822.1"/>
    </source>
</evidence>
<keyword evidence="1" id="KW-1133">Transmembrane helix</keyword>
<feature type="transmembrane region" description="Helical" evidence="1">
    <location>
        <begin position="12"/>
        <end position="33"/>
    </location>
</feature>
<feature type="transmembrane region" description="Helical" evidence="1">
    <location>
        <begin position="45"/>
        <end position="66"/>
    </location>
</feature>
<dbReference type="RefSeq" id="WP_247631184.1">
    <property type="nucleotide sequence ID" value="NZ_JAHWXN010000002.1"/>
</dbReference>
<gene>
    <name evidence="2" type="ORF">KZC51_16970</name>
</gene>